<proteinExistence type="predicted"/>
<dbReference type="InterPro" id="IPR029063">
    <property type="entry name" value="SAM-dependent_MTases_sf"/>
</dbReference>
<comment type="caution">
    <text evidence="2">The sequence shown here is derived from an EMBL/GenBank/DDBJ whole genome shotgun (WGS) entry which is preliminary data.</text>
</comment>
<dbReference type="Gene3D" id="3.40.50.150">
    <property type="entry name" value="Vaccinia Virus protein VP39"/>
    <property type="match status" value="1"/>
</dbReference>
<protein>
    <recommendedName>
        <fullName evidence="4">N-6 DNA methylase</fullName>
    </recommendedName>
</protein>
<keyword evidence="3" id="KW-1185">Reference proteome</keyword>
<dbReference type="RefSeq" id="WP_203684692.1">
    <property type="nucleotide sequence ID" value="NZ_BOMW01000083.1"/>
</dbReference>
<feature type="region of interest" description="Disordered" evidence="1">
    <location>
        <begin position="463"/>
        <end position="487"/>
    </location>
</feature>
<reference evidence="2" key="1">
    <citation type="submission" date="2021-01" db="EMBL/GenBank/DDBJ databases">
        <title>Whole genome shotgun sequence of Actinoplanes siamensis NBRC 109076.</title>
        <authorList>
            <person name="Komaki H."/>
            <person name="Tamura T."/>
        </authorList>
    </citation>
    <scope>NUCLEOTIDE SEQUENCE</scope>
    <source>
        <strain evidence="2">NBRC 109076</strain>
    </source>
</reference>
<evidence type="ECO:0000313" key="2">
    <source>
        <dbReference type="EMBL" id="GIF09386.1"/>
    </source>
</evidence>
<dbReference type="SUPFAM" id="SSF53335">
    <property type="entry name" value="S-adenosyl-L-methionine-dependent methyltransferases"/>
    <property type="match status" value="1"/>
</dbReference>
<gene>
    <name evidence="2" type="ORF">Asi03nite_69240</name>
</gene>
<dbReference type="AlphaFoldDB" id="A0A919NDZ1"/>
<evidence type="ECO:0008006" key="4">
    <source>
        <dbReference type="Google" id="ProtNLM"/>
    </source>
</evidence>
<evidence type="ECO:0000256" key="1">
    <source>
        <dbReference type="SAM" id="MobiDB-lite"/>
    </source>
</evidence>
<dbReference type="EMBL" id="BOMW01000083">
    <property type="protein sequence ID" value="GIF09386.1"/>
    <property type="molecule type" value="Genomic_DNA"/>
</dbReference>
<dbReference type="Proteomes" id="UP000629619">
    <property type="component" value="Unassembled WGS sequence"/>
</dbReference>
<accession>A0A919NDZ1</accession>
<organism evidence="2 3">
    <name type="scientific">Actinoplanes siamensis</name>
    <dbReference type="NCBI Taxonomy" id="1223317"/>
    <lineage>
        <taxon>Bacteria</taxon>
        <taxon>Bacillati</taxon>
        <taxon>Actinomycetota</taxon>
        <taxon>Actinomycetes</taxon>
        <taxon>Micromonosporales</taxon>
        <taxon>Micromonosporaceae</taxon>
        <taxon>Actinoplanes</taxon>
    </lineage>
</organism>
<sequence length="678" mass="74278">MTDELMSSGEIAQLAQVERPVVTTWRRRYLDFPAPVSSPGGQLLFPADEVITWLLDRRLGNTDPETLRAERALHTLSTYGREHGGRRLVLSLGAALCLREMSGRILPPDPLKAAQRFDPDDEFILSDLQEAPALADLPGMVEQLIEGAYDAGRAHQFLLGSAARLGWPELDTDTLTPHLVTLIRQAVDVPSRLTEDGLISIADPYAGSGDLLTALLPDLDPDRLIVNAVQPDPVLARLVRRRLLLAGVPEYQLEVRADDLNDDFSEADVIVTRLPYQPTESRDPSEDLNKISDITDRLGRGRTAVVIGPAASLVDDLREPKAIRRRRELLEGGLVEAVVRLPGGTYPGRPGYPAAMWVLTRDPVPSTKGLLLLADLSGRALDDRVVEAAAGDIVLWRAEGIRRDGHDPRTGRIVLLAELGLNNGSALRLPGPTSVTMRAQLAMDRPALIGEAERRLADAEKATHQYTDENGPLDTAAVQHHGKRPTEVSLRSLRTAGRLRELPGHRLLPEHVGPRGTYRVLGAAEATGQRPQRWIDRLTLAAEYPHAILTEPGDLVVTTAPQWGVLLDEEGLSVIEFPARGLRIKKGDALTPRVLKALLDIARNTARSPNAVRGPRLHDVTVPDLTKDEAHRLDVALGRIAERERLLQRQLDLLDEMRDLAVTGFADGTLTTLYGTNS</sequence>
<name>A0A919NDZ1_9ACTN</name>
<evidence type="ECO:0000313" key="3">
    <source>
        <dbReference type="Proteomes" id="UP000629619"/>
    </source>
</evidence>